<feature type="region of interest" description="Disordered" evidence="1">
    <location>
        <begin position="161"/>
        <end position="194"/>
    </location>
</feature>
<organism evidence="2 3">
    <name type="scientific">Lates calcarifer</name>
    <name type="common">Barramundi</name>
    <name type="synonym">Holocentrus calcarifer</name>
    <dbReference type="NCBI Taxonomy" id="8187"/>
    <lineage>
        <taxon>Eukaryota</taxon>
        <taxon>Metazoa</taxon>
        <taxon>Chordata</taxon>
        <taxon>Craniata</taxon>
        <taxon>Vertebrata</taxon>
        <taxon>Euteleostomi</taxon>
        <taxon>Actinopterygii</taxon>
        <taxon>Neopterygii</taxon>
        <taxon>Teleostei</taxon>
        <taxon>Neoteleostei</taxon>
        <taxon>Acanthomorphata</taxon>
        <taxon>Carangaria</taxon>
        <taxon>Carangaria incertae sedis</taxon>
        <taxon>Centropomidae</taxon>
        <taxon>Lates</taxon>
    </lineage>
</organism>
<evidence type="ECO:0000313" key="2">
    <source>
        <dbReference type="Proteomes" id="UP000694890"/>
    </source>
</evidence>
<feature type="region of interest" description="Disordered" evidence="1">
    <location>
        <begin position="21"/>
        <end position="43"/>
    </location>
</feature>
<feature type="compositionally biased region" description="Polar residues" evidence="1">
    <location>
        <begin position="27"/>
        <end position="43"/>
    </location>
</feature>
<dbReference type="Proteomes" id="UP000694890">
    <property type="component" value="Linkage group LG8"/>
</dbReference>
<feature type="compositionally biased region" description="Polar residues" evidence="1">
    <location>
        <begin position="165"/>
        <end position="175"/>
    </location>
</feature>
<protein>
    <submittedName>
        <fullName evidence="3">Uncharacterized protein LOC108882737</fullName>
    </submittedName>
</protein>
<dbReference type="KEGG" id="lcf:108882737"/>
<dbReference type="AlphaFoldDB" id="A0AAJ8BA57"/>
<feature type="region of interest" description="Disordered" evidence="1">
    <location>
        <begin position="59"/>
        <end position="88"/>
    </location>
</feature>
<dbReference type="GeneID" id="108882737"/>
<sequence>MSEVHILEHFQAVACLERQKKAKSHQNSKMSNKTFSMSSDQTESTVALPHRVLQLGLSPESHYSNSSMSPSPDSSSSISNLSDREASSSPDINMLDCCLSLGSPVDNSYNTTLSQGDAFGGVSTNLNQTFIATPVNASGNFWNKNLSLGNQDREKYQTFIKNAEDGNNSAVTSPDSAGRESHLSSCETSRRGSTENDCCSLSSGEMVIRSNSFCLEDQSLLVVSSLDESSISPAAGHPALPAESNLLSTTLPHVCEKSTERVVEENLDPPCLGMTFTQADNWELPNEDNDMETCNSLVALPSENEGGLLMTFVCETSLADSGKKTESATVEPELLAQFPGAVTPEQGKTFVSSLSAMQQDTDKDIHTSTPVQNIGNKIPSLPSFSESPCNGNAGQPWTPCC</sequence>
<feature type="compositionally biased region" description="Low complexity" evidence="1">
    <location>
        <begin position="59"/>
        <end position="81"/>
    </location>
</feature>
<reference evidence="3" key="1">
    <citation type="submission" date="2025-08" db="UniProtKB">
        <authorList>
            <consortium name="RefSeq"/>
        </authorList>
    </citation>
    <scope>IDENTIFICATION</scope>
    <source>
        <tissue evidence="3">Brain</tissue>
    </source>
</reference>
<gene>
    <name evidence="3" type="primary">LOC108882737</name>
</gene>
<name>A0AAJ8BA57_LATCA</name>
<accession>A0AAJ8BA57</accession>
<feature type="compositionally biased region" description="Basic and acidic residues" evidence="1">
    <location>
        <begin position="177"/>
        <end position="194"/>
    </location>
</feature>
<proteinExistence type="predicted"/>
<dbReference type="RefSeq" id="XP_050928551.1">
    <property type="nucleotide sequence ID" value="XM_051072594.1"/>
</dbReference>
<evidence type="ECO:0000313" key="3">
    <source>
        <dbReference type="RefSeq" id="XP_050928551.1"/>
    </source>
</evidence>
<evidence type="ECO:0000256" key="1">
    <source>
        <dbReference type="SAM" id="MobiDB-lite"/>
    </source>
</evidence>